<organism evidence="2 3">
    <name type="scientific">Humicola insolens</name>
    <name type="common">Soft-rot fungus</name>
    <dbReference type="NCBI Taxonomy" id="85995"/>
    <lineage>
        <taxon>Eukaryota</taxon>
        <taxon>Fungi</taxon>
        <taxon>Dikarya</taxon>
        <taxon>Ascomycota</taxon>
        <taxon>Pezizomycotina</taxon>
        <taxon>Sordariomycetes</taxon>
        <taxon>Sordariomycetidae</taxon>
        <taxon>Sordariales</taxon>
        <taxon>Chaetomiaceae</taxon>
        <taxon>Mycothermus</taxon>
    </lineage>
</organism>
<sequence length="342" mass="37017">MANTNGSETATSFADEPLIYHNLMEWLKEQQANRRSLSDLQKKAISTLLTLPPTEPGIGDSNWVGLLNSFSQSCGAIIDFKADSENDFGGNPRHTCVCEVKLSPSSGLLTFPRAEDSPPEERANGAWTLPTFTRRKDAKQYAAKCAAEYLMREGLIVFTETGAPKFPGTKKTKAGRSSGKNNGSTTNNNDKNVAAKKPADDGPHVTKRVEELCHKLGLSFPQYRISPSADQSTTTNYGMEGVTPAGESPNQQFFDAHAEWPPRDALKVPRGLGRVTRVYGRRNARERVAEQVLEWLVEEEGRRMREVEELMAAMDGATGVAGAGAGTGATKGQVVVVEAGSA</sequence>
<evidence type="ECO:0000313" key="2">
    <source>
        <dbReference type="EMBL" id="KAL1836006.1"/>
    </source>
</evidence>
<name>A0ABR3V3I5_HUMIN</name>
<feature type="region of interest" description="Disordered" evidence="1">
    <location>
        <begin position="162"/>
        <end position="204"/>
    </location>
</feature>
<evidence type="ECO:0000313" key="3">
    <source>
        <dbReference type="Proteomes" id="UP001583172"/>
    </source>
</evidence>
<accession>A0ABR3V3I5</accession>
<protein>
    <submittedName>
        <fullName evidence="2">Uncharacterized protein</fullName>
    </submittedName>
</protein>
<feature type="compositionally biased region" description="Low complexity" evidence="1">
    <location>
        <begin position="178"/>
        <end position="192"/>
    </location>
</feature>
<reference evidence="2 3" key="1">
    <citation type="journal article" date="2024" name="Commun. Biol.">
        <title>Comparative genomic analysis of thermophilic fungi reveals convergent evolutionary adaptations and gene losses.</title>
        <authorList>
            <person name="Steindorff A.S."/>
            <person name="Aguilar-Pontes M.V."/>
            <person name="Robinson A.J."/>
            <person name="Andreopoulos B."/>
            <person name="LaButti K."/>
            <person name="Kuo A."/>
            <person name="Mondo S."/>
            <person name="Riley R."/>
            <person name="Otillar R."/>
            <person name="Haridas S."/>
            <person name="Lipzen A."/>
            <person name="Grimwood J."/>
            <person name="Schmutz J."/>
            <person name="Clum A."/>
            <person name="Reid I.D."/>
            <person name="Moisan M.C."/>
            <person name="Butler G."/>
            <person name="Nguyen T.T.M."/>
            <person name="Dewar K."/>
            <person name="Conant G."/>
            <person name="Drula E."/>
            <person name="Henrissat B."/>
            <person name="Hansel C."/>
            <person name="Singer S."/>
            <person name="Hutchinson M.I."/>
            <person name="de Vries R.P."/>
            <person name="Natvig D.O."/>
            <person name="Powell A.J."/>
            <person name="Tsang A."/>
            <person name="Grigoriev I.V."/>
        </authorList>
    </citation>
    <scope>NUCLEOTIDE SEQUENCE [LARGE SCALE GENOMIC DNA]</scope>
    <source>
        <strain evidence="2 3">CBS 620.91</strain>
    </source>
</reference>
<comment type="caution">
    <text evidence="2">The sequence shown here is derived from an EMBL/GenBank/DDBJ whole genome shotgun (WGS) entry which is preliminary data.</text>
</comment>
<keyword evidence="3" id="KW-1185">Reference proteome</keyword>
<evidence type="ECO:0000256" key="1">
    <source>
        <dbReference type="SAM" id="MobiDB-lite"/>
    </source>
</evidence>
<proteinExistence type="predicted"/>
<gene>
    <name evidence="2" type="ORF">VTJ49DRAFT_5698</name>
</gene>
<dbReference type="Proteomes" id="UP001583172">
    <property type="component" value="Unassembled WGS sequence"/>
</dbReference>
<dbReference type="EMBL" id="JAZGSY010000484">
    <property type="protein sequence ID" value="KAL1836006.1"/>
    <property type="molecule type" value="Genomic_DNA"/>
</dbReference>